<dbReference type="RefSeq" id="WP_344090169.1">
    <property type="nucleotide sequence ID" value="NZ_BAAAHB010000026.1"/>
</dbReference>
<dbReference type="Proteomes" id="UP001499895">
    <property type="component" value="Unassembled WGS sequence"/>
</dbReference>
<comment type="caution">
    <text evidence="3">The sequence shown here is derived from an EMBL/GenBank/DDBJ whole genome shotgun (WGS) entry which is preliminary data.</text>
</comment>
<dbReference type="InterPro" id="IPR041657">
    <property type="entry name" value="HTH_17"/>
</dbReference>
<name>A0ABP3JW60_9ACTN</name>
<feature type="compositionally biased region" description="Polar residues" evidence="1">
    <location>
        <begin position="17"/>
        <end position="27"/>
    </location>
</feature>
<organism evidence="3 4">
    <name type="scientific">Streptomyces stramineus</name>
    <dbReference type="NCBI Taxonomy" id="173861"/>
    <lineage>
        <taxon>Bacteria</taxon>
        <taxon>Bacillati</taxon>
        <taxon>Actinomycetota</taxon>
        <taxon>Actinomycetes</taxon>
        <taxon>Kitasatosporales</taxon>
        <taxon>Streptomycetaceae</taxon>
        <taxon>Streptomyces</taxon>
    </lineage>
</organism>
<evidence type="ECO:0000313" key="3">
    <source>
        <dbReference type="EMBL" id="GAA0464564.1"/>
    </source>
</evidence>
<protein>
    <recommendedName>
        <fullName evidence="2">Helix-turn-helix domain-containing protein</fullName>
    </recommendedName>
</protein>
<sequence length="86" mass="9545">MAPAGTDDAGESREDSTPSSCTCNAQSQGWPEVLTAKETADYLRLDYQLVMRMTRAGHLPSLKAGRTFRYHRRALEQAMGADVIRQ</sequence>
<feature type="domain" description="Helix-turn-helix" evidence="2">
    <location>
        <begin position="33"/>
        <end position="77"/>
    </location>
</feature>
<dbReference type="Pfam" id="PF12728">
    <property type="entry name" value="HTH_17"/>
    <property type="match status" value="1"/>
</dbReference>
<keyword evidence="4" id="KW-1185">Reference proteome</keyword>
<evidence type="ECO:0000313" key="4">
    <source>
        <dbReference type="Proteomes" id="UP001499895"/>
    </source>
</evidence>
<proteinExistence type="predicted"/>
<feature type="region of interest" description="Disordered" evidence="1">
    <location>
        <begin position="1"/>
        <end position="27"/>
    </location>
</feature>
<reference evidence="4" key="1">
    <citation type="journal article" date="2019" name="Int. J. Syst. Evol. Microbiol.">
        <title>The Global Catalogue of Microorganisms (GCM) 10K type strain sequencing project: providing services to taxonomists for standard genome sequencing and annotation.</title>
        <authorList>
            <consortium name="The Broad Institute Genomics Platform"/>
            <consortium name="The Broad Institute Genome Sequencing Center for Infectious Disease"/>
            <person name="Wu L."/>
            <person name="Ma J."/>
        </authorList>
    </citation>
    <scope>NUCLEOTIDE SEQUENCE [LARGE SCALE GENOMIC DNA]</scope>
    <source>
        <strain evidence="4">JCM 10649</strain>
    </source>
</reference>
<dbReference type="InterPro" id="IPR010093">
    <property type="entry name" value="SinI_DNA-bd"/>
</dbReference>
<evidence type="ECO:0000256" key="1">
    <source>
        <dbReference type="SAM" id="MobiDB-lite"/>
    </source>
</evidence>
<dbReference type="EMBL" id="BAAAHB010000026">
    <property type="protein sequence ID" value="GAA0464564.1"/>
    <property type="molecule type" value="Genomic_DNA"/>
</dbReference>
<dbReference type="NCBIfam" id="TIGR01764">
    <property type="entry name" value="excise"/>
    <property type="match status" value="1"/>
</dbReference>
<gene>
    <name evidence="3" type="ORF">GCM10009544_28650</name>
</gene>
<evidence type="ECO:0000259" key="2">
    <source>
        <dbReference type="Pfam" id="PF12728"/>
    </source>
</evidence>
<accession>A0ABP3JW60</accession>